<dbReference type="HOGENOM" id="CLU_089624_0_0_3"/>
<evidence type="ECO:0000313" key="2">
    <source>
        <dbReference type="Proteomes" id="UP000003835"/>
    </source>
</evidence>
<dbReference type="Pfam" id="PF10016">
    <property type="entry name" value="DUF2259"/>
    <property type="match status" value="1"/>
</dbReference>
<proteinExistence type="predicted"/>
<gene>
    <name evidence="1" type="ORF">MC7420_1443</name>
</gene>
<organism evidence="1 2">
    <name type="scientific">Coleofasciculus chthonoplastes PCC 7420</name>
    <dbReference type="NCBI Taxonomy" id="118168"/>
    <lineage>
        <taxon>Bacteria</taxon>
        <taxon>Bacillati</taxon>
        <taxon>Cyanobacteriota</taxon>
        <taxon>Cyanophyceae</taxon>
        <taxon>Coleofasciculales</taxon>
        <taxon>Coleofasciculaceae</taxon>
        <taxon>Coleofasciculus</taxon>
    </lineage>
</organism>
<dbReference type="eggNOG" id="COG5497">
    <property type="taxonomic scope" value="Bacteria"/>
</dbReference>
<sequence length="232" mass="26185">MSPAIAASVILYLNPGYAAILNTSVRLAGFSPDNRHYIHLESYRDSVTEVPTAHLQIINIPNNSCVRNGCLRTNYNRDAYSLSNQAAENDLLQDTVTLRQDLGLNRLKVGIKLPVIDSTRQPDDSETVTFRLNNQPLQLRLEQRRIPSVLSGGTSPVERASMRLIINYQNQRLTLGTLNNYRDAVKGYRIREVRLSPNRSNIVVLLDMLQPTHEDVVKTTLVQSFSLQPFEN</sequence>
<dbReference type="AlphaFoldDB" id="B4VRW2"/>
<dbReference type="EMBL" id="DS989849">
    <property type="protein sequence ID" value="EDX75525.1"/>
    <property type="molecule type" value="Genomic_DNA"/>
</dbReference>
<reference evidence="1 2" key="1">
    <citation type="submission" date="2008-07" db="EMBL/GenBank/DDBJ databases">
        <authorList>
            <person name="Tandeau de Marsac N."/>
            <person name="Ferriera S."/>
            <person name="Johnson J."/>
            <person name="Kravitz S."/>
            <person name="Beeson K."/>
            <person name="Sutton G."/>
            <person name="Rogers Y.-H."/>
            <person name="Friedman R."/>
            <person name="Frazier M."/>
            <person name="Venter J.C."/>
        </authorList>
    </citation>
    <scope>NUCLEOTIDE SEQUENCE [LARGE SCALE GENOMIC DNA]</scope>
    <source>
        <strain evidence="1 2">PCC 7420</strain>
    </source>
</reference>
<dbReference type="Proteomes" id="UP000003835">
    <property type="component" value="Unassembled WGS sequence"/>
</dbReference>
<name>B4VRW2_9CYAN</name>
<accession>B4VRW2</accession>
<keyword evidence="2" id="KW-1185">Reference proteome</keyword>
<evidence type="ECO:0000313" key="1">
    <source>
        <dbReference type="EMBL" id="EDX75525.1"/>
    </source>
</evidence>
<evidence type="ECO:0008006" key="3">
    <source>
        <dbReference type="Google" id="ProtNLM"/>
    </source>
</evidence>
<protein>
    <recommendedName>
        <fullName evidence="3">DUF2259 domain-containing protein</fullName>
    </recommendedName>
</protein>
<dbReference type="InterPro" id="IPR018725">
    <property type="entry name" value="DUF2259_secreted"/>
</dbReference>